<accession>A0ABQ5Z8T6</accession>
<evidence type="ECO:0000259" key="1">
    <source>
        <dbReference type="Pfam" id="PF07791"/>
    </source>
</evidence>
<name>A0ABQ5Z8T6_9SPHN</name>
<dbReference type="EMBL" id="BSOO01000026">
    <property type="protein sequence ID" value="GLR48411.1"/>
    <property type="molecule type" value="Genomic_DNA"/>
</dbReference>
<evidence type="ECO:0000313" key="3">
    <source>
        <dbReference type="Proteomes" id="UP001156703"/>
    </source>
</evidence>
<protein>
    <recommendedName>
        <fullName evidence="1">Immunity MXAN-0049 protein domain-containing protein</fullName>
    </recommendedName>
</protein>
<dbReference type="Proteomes" id="UP001156703">
    <property type="component" value="Unassembled WGS sequence"/>
</dbReference>
<proteinExistence type="predicted"/>
<reference evidence="3" key="1">
    <citation type="journal article" date="2019" name="Int. J. Syst. Evol. Microbiol.">
        <title>The Global Catalogue of Microorganisms (GCM) 10K type strain sequencing project: providing services to taxonomists for standard genome sequencing and annotation.</title>
        <authorList>
            <consortium name="The Broad Institute Genomics Platform"/>
            <consortium name="The Broad Institute Genome Sequencing Center for Infectious Disease"/>
            <person name="Wu L."/>
            <person name="Ma J."/>
        </authorList>
    </citation>
    <scope>NUCLEOTIDE SEQUENCE [LARGE SCALE GENOMIC DNA]</scope>
    <source>
        <strain evidence="3">NBRC 102146</strain>
    </source>
</reference>
<dbReference type="InterPro" id="IPR012433">
    <property type="entry name" value="Imm11"/>
</dbReference>
<sequence length="245" mass="28229">MVWGMSLPVTFGEFWPDGDFEGKTNDGRQGWGSRLSATFEDLSPSEQDRLFDSLKDNPARRVHTYRFHAVAKFRDEIGTNPYEPDDPPLSPIAAFEAPRFFESRKSYSQLGSLIMLNDRILAVDDDFREIIERFEPGMHRFFPIEIHTRNVVATFHTLVVGQWLDSFSPEHSQAEAFTHNGDRFRLYEKRAAMAGLAFSRAAFGNAQLWRERRIGERVTLLSDQLHAAIVERGLRVPRINKLKEI</sequence>
<dbReference type="Pfam" id="PF07791">
    <property type="entry name" value="Imm11"/>
    <property type="match status" value="1"/>
</dbReference>
<comment type="caution">
    <text evidence="2">The sequence shown here is derived from an EMBL/GenBank/DDBJ whole genome shotgun (WGS) entry which is preliminary data.</text>
</comment>
<keyword evidence="3" id="KW-1185">Reference proteome</keyword>
<evidence type="ECO:0000313" key="2">
    <source>
        <dbReference type="EMBL" id="GLR48411.1"/>
    </source>
</evidence>
<organism evidence="2 3">
    <name type="scientific">Sphingomonas astaxanthinifaciens DSM 22298</name>
    <dbReference type="NCBI Taxonomy" id="1123267"/>
    <lineage>
        <taxon>Bacteria</taxon>
        <taxon>Pseudomonadati</taxon>
        <taxon>Pseudomonadota</taxon>
        <taxon>Alphaproteobacteria</taxon>
        <taxon>Sphingomonadales</taxon>
        <taxon>Sphingomonadaceae</taxon>
        <taxon>Sphingomonas</taxon>
    </lineage>
</organism>
<feature type="domain" description="Immunity MXAN-0049 protein" evidence="1">
    <location>
        <begin position="75"/>
        <end position="235"/>
    </location>
</feature>
<gene>
    <name evidence="2" type="ORF">GCM10007925_21270</name>
</gene>